<dbReference type="EnsemblMetazoa" id="RPRC004989-RA">
    <property type="protein sequence ID" value="RPRC004989-PA"/>
    <property type="gene ID" value="RPRC004989"/>
</dbReference>
<dbReference type="InParanoid" id="T1HLR5"/>
<reference evidence="1" key="1">
    <citation type="submission" date="2015-05" db="UniProtKB">
        <authorList>
            <consortium name="EnsemblMetazoa"/>
        </authorList>
    </citation>
    <scope>IDENTIFICATION</scope>
</reference>
<protein>
    <submittedName>
        <fullName evidence="1">Uncharacterized protein</fullName>
    </submittedName>
</protein>
<evidence type="ECO:0000313" key="1">
    <source>
        <dbReference type="EnsemblMetazoa" id="RPRC004989-PA"/>
    </source>
</evidence>
<dbReference type="OMA" id="NINWERA"/>
<evidence type="ECO:0000313" key="2">
    <source>
        <dbReference type="Proteomes" id="UP000015103"/>
    </source>
</evidence>
<keyword evidence="2" id="KW-1185">Reference proteome</keyword>
<organism evidence="1 2">
    <name type="scientific">Rhodnius prolixus</name>
    <name type="common">Triatomid bug</name>
    <dbReference type="NCBI Taxonomy" id="13249"/>
    <lineage>
        <taxon>Eukaryota</taxon>
        <taxon>Metazoa</taxon>
        <taxon>Ecdysozoa</taxon>
        <taxon>Arthropoda</taxon>
        <taxon>Hexapoda</taxon>
        <taxon>Insecta</taxon>
        <taxon>Pterygota</taxon>
        <taxon>Neoptera</taxon>
        <taxon>Paraneoptera</taxon>
        <taxon>Hemiptera</taxon>
        <taxon>Heteroptera</taxon>
        <taxon>Panheteroptera</taxon>
        <taxon>Cimicomorpha</taxon>
        <taxon>Reduviidae</taxon>
        <taxon>Triatominae</taxon>
        <taxon>Rhodnius</taxon>
    </lineage>
</organism>
<name>T1HLR5_RHOPR</name>
<accession>T1HLR5</accession>
<dbReference type="Proteomes" id="UP000015103">
    <property type="component" value="Unassembled WGS sequence"/>
</dbReference>
<sequence>MFTLVSQLVCLSIISALEPTLAGFSSSQIELPWQQYFPPTKSHWKLPKSGRPERFRLGKGRFRVTHKGADIDCEFPPSTLILSNINWERADLGANGNLDIMYKTLGESREFAVIGRPKGSTLHFFGHSPLDRGLYRCMATALDPIAGRTVTVFQDVPFFPNFRWNARLCGHLKAQIA</sequence>
<dbReference type="AlphaFoldDB" id="T1HLR5"/>
<proteinExistence type="predicted"/>
<dbReference type="HOGENOM" id="CLU_1519714_0_0_1"/>
<dbReference type="VEuPathDB" id="VectorBase:RPRC004989"/>
<dbReference type="EMBL" id="ACPB03001513">
    <property type="status" value="NOT_ANNOTATED_CDS"/>
    <property type="molecule type" value="Genomic_DNA"/>
</dbReference>
<dbReference type="eggNOG" id="ENOG502TDSJ">
    <property type="taxonomic scope" value="Eukaryota"/>
</dbReference>